<dbReference type="SUPFAM" id="SSF48371">
    <property type="entry name" value="ARM repeat"/>
    <property type="match status" value="1"/>
</dbReference>
<evidence type="ECO:0000256" key="1">
    <source>
        <dbReference type="SAM" id="MobiDB-lite"/>
    </source>
</evidence>
<sequence>MKKATGDIPSLFDKYIEPNASVSPSKVQYLLKEKANRNDNTINTSKLYSEVREIISTISLQSFRHFETKIQILQIDDLEKINGVVNILFEKAIEDLSISELCAEICKVLLHKRALPDKENHDHKEFVFFRQVLVSRVQHEFEKDRHFELKINKKLKDIEATEDTVKKRLIEMLYNEVREIHLKYIGTVIFISNLFKVKILTSSIIQRVIKRMLSEADETSLEGLFELLTAIGRDLEYLLDLEPYFDIIKKFCFNFNKFSNKVRLMMVKLVNLRIRMWDPNRMTVNKIIFEADKEMSDELPAQNLTTEISREKIIAKDTTYSNTNIKEKVLEIELSQTKLNDQFSSSTSSFSCTPSSSGDEISLSTESRGKDPQMLKYTPITAKESTNQSNKESILCTKVAKKTSLVYSSEDETPLKSKLNKDKHSKSSETMVKCDTLIPPVSDYKPKRDQISDKRYSKLRQVKRPHDIPQTCIEREIKSVNATMIKDQTAVNKKLTDKDNENLSDIIKPLSAENLYFETLKMLDQILGKMIDEDQDKVFQNHTCDFGIKHNLEKMPDSLKQQDATQSNTDFINVTNWFLNGDPLDGGSFSNMISELCVGGFVDRSLQEKTGGTLESLLKDYLDLSDKSSTKGNTIGLNNALGSAESANGKFDNLNESGCSSVFLERKLAEEKKWLQTTRKKVIDLKDMRSQEYDTYLYMNQSLSSEVTLHHGLTTYFLNEASKLHEEDIFHGFDLHLEEVIRFQGQVDAIVHRLMLFREHWSLYLLCVSRLERWIKKVQEIQVDMEMKVQLNANLAILNSASQHLEFAIKSVPLSDVSEHVQQLSQLQEYIQCLKKHVGGRQGTHSSQVIDRVARIICIEMIPMIQHSHNHTSYKTNDWPPH</sequence>
<dbReference type="EMBL" id="OD006082">
    <property type="protein sequence ID" value="CAD7412517.1"/>
    <property type="molecule type" value="Genomic_DNA"/>
</dbReference>
<feature type="domain" description="MIF4G" evidence="2">
    <location>
        <begin position="48"/>
        <end position="276"/>
    </location>
</feature>
<dbReference type="AlphaFoldDB" id="A0A7R9H938"/>
<dbReference type="Gene3D" id="1.25.40.180">
    <property type="match status" value="1"/>
</dbReference>
<dbReference type="InterPro" id="IPR016024">
    <property type="entry name" value="ARM-type_fold"/>
</dbReference>
<evidence type="ECO:0000313" key="3">
    <source>
        <dbReference type="EMBL" id="CAD7412517.1"/>
    </source>
</evidence>
<name>A0A7R9H938_TIMPO</name>
<dbReference type="GO" id="GO:0016281">
    <property type="term" value="C:eukaryotic translation initiation factor 4F complex"/>
    <property type="evidence" value="ECO:0007669"/>
    <property type="project" value="TreeGrafter"/>
</dbReference>
<dbReference type="PANTHER" id="PTHR23253">
    <property type="entry name" value="EUKARYOTIC TRANSLATION INITIATION FACTOR 4 GAMMA"/>
    <property type="match status" value="1"/>
</dbReference>
<accession>A0A7R9H938</accession>
<dbReference type="InterPro" id="IPR003890">
    <property type="entry name" value="MIF4G-like_typ-3"/>
</dbReference>
<feature type="compositionally biased region" description="Low complexity" evidence="1">
    <location>
        <begin position="343"/>
        <end position="357"/>
    </location>
</feature>
<proteinExistence type="predicted"/>
<dbReference type="SMART" id="SM00543">
    <property type="entry name" value="MIF4G"/>
    <property type="match status" value="1"/>
</dbReference>
<dbReference type="GO" id="GO:0003743">
    <property type="term" value="F:translation initiation factor activity"/>
    <property type="evidence" value="ECO:0007669"/>
    <property type="project" value="TreeGrafter"/>
</dbReference>
<organism evidence="3">
    <name type="scientific">Timema poppense</name>
    <name type="common">Walking stick</name>
    <dbReference type="NCBI Taxonomy" id="170557"/>
    <lineage>
        <taxon>Eukaryota</taxon>
        <taxon>Metazoa</taxon>
        <taxon>Ecdysozoa</taxon>
        <taxon>Arthropoda</taxon>
        <taxon>Hexapoda</taxon>
        <taxon>Insecta</taxon>
        <taxon>Pterygota</taxon>
        <taxon>Neoptera</taxon>
        <taxon>Polyneoptera</taxon>
        <taxon>Phasmatodea</taxon>
        <taxon>Timematodea</taxon>
        <taxon>Timematoidea</taxon>
        <taxon>Timematidae</taxon>
        <taxon>Timema</taxon>
    </lineage>
</organism>
<evidence type="ECO:0000259" key="2">
    <source>
        <dbReference type="SMART" id="SM00543"/>
    </source>
</evidence>
<feature type="region of interest" description="Disordered" evidence="1">
    <location>
        <begin position="343"/>
        <end position="374"/>
    </location>
</feature>
<gene>
    <name evidence="3" type="ORF">TPSB3V08_LOCUS8469</name>
</gene>
<reference evidence="3" key="1">
    <citation type="submission" date="2020-11" db="EMBL/GenBank/DDBJ databases">
        <authorList>
            <person name="Tran Van P."/>
        </authorList>
    </citation>
    <scope>NUCLEOTIDE SEQUENCE</scope>
</reference>
<protein>
    <recommendedName>
        <fullName evidence="2">MIF4G domain-containing protein</fullName>
    </recommendedName>
</protein>
<dbReference type="GO" id="GO:0003729">
    <property type="term" value="F:mRNA binding"/>
    <property type="evidence" value="ECO:0007669"/>
    <property type="project" value="TreeGrafter"/>
</dbReference>
<dbReference type="PANTHER" id="PTHR23253:SF78">
    <property type="entry name" value="EUKARYOTIC TRANSLATION INITIATION FACTOR 4G1, ISOFORM B-RELATED"/>
    <property type="match status" value="1"/>
</dbReference>
<dbReference type="Pfam" id="PF02854">
    <property type="entry name" value="MIF4G"/>
    <property type="match status" value="1"/>
</dbReference>